<protein>
    <recommendedName>
        <fullName evidence="3">Endolytic peptidoglycan transglycosylase RlpA</fullName>
        <ecNumber evidence="3">4.2.2.-</ecNumber>
    </recommendedName>
</protein>
<keyword evidence="3" id="KW-0449">Lipoprotein</keyword>
<dbReference type="NCBIfam" id="TIGR00413">
    <property type="entry name" value="rlpA"/>
    <property type="match status" value="1"/>
</dbReference>
<dbReference type="InterPro" id="IPR034718">
    <property type="entry name" value="RlpA"/>
</dbReference>
<gene>
    <name evidence="3" type="primary">rlpA</name>
    <name evidence="7" type="ORF">CKO45_16305</name>
</gene>
<keyword evidence="3" id="KW-1003">Cell membrane</keyword>
<dbReference type="EMBL" id="NRSG01000125">
    <property type="protein sequence ID" value="MBK1659796.1"/>
    <property type="molecule type" value="Genomic_DNA"/>
</dbReference>
<dbReference type="InterPro" id="IPR009009">
    <property type="entry name" value="RlpA-like_DPBB"/>
</dbReference>
<feature type="compositionally biased region" description="Basic and acidic residues" evidence="5">
    <location>
        <begin position="46"/>
        <end position="58"/>
    </location>
</feature>
<feature type="region of interest" description="Disordered" evidence="5">
    <location>
        <begin position="17"/>
        <end position="65"/>
    </location>
</feature>
<evidence type="ECO:0000256" key="2">
    <source>
        <dbReference type="ARBA" id="ARBA00023316"/>
    </source>
</evidence>
<accession>A0ABS1CZZ6</accession>
<name>A0ABS1CZZ6_9PROT</name>
<dbReference type="Gene3D" id="2.40.40.10">
    <property type="entry name" value="RlpA-like domain"/>
    <property type="match status" value="1"/>
</dbReference>
<sequence length="141" mass="14589">MRGLTMLCGLAVGLAACSAPPPPAPPPQAAAPAERGEASYYGPGFEGRKTASGERFDPSSDSAAHRTLPLGTVAEVTNLRTGQSHRVVIRDRGPYVRGRVVDVTPKVADRLGMKRSGTAPVEVRPVSVPGSGTEETATAAR</sequence>
<evidence type="ECO:0000313" key="8">
    <source>
        <dbReference type="Proteomes" id="UP000697995"/>
    </source>
</evidence>
<keyword evidence="3" id="KW-0564">Palmitate</keyword>
<dbReference type="InterPro" id="IPR012997">
    <property type="entry name" value="RplA"/>
</dbReference>
<comment type="function">
    <text evidence="3">Lytic transglycosylase with a strong preference for naked glycan strands that lack stem peptides.</text>
</comment>
<keyword evidence="1 3" id="KW-0456">Lyase</keyword>
<comment type="caution">
    <text evidence="7">The sequence shown here is derived from an EMBL/GenBank/DDBJ whole genome shotgun (WGS) entry which is preliminary data.</text>
</comment>
<reference evidence="7 8" key="1">
    <citation type="journal article" date="2020" name="Microorganisms">
        <title>Osmotic Adaptation and Compatible Solute Biosynthesis of Phototrophic Bacteria as Revealed from Genome Analyses.</title>
        <authorList>
            <person name="Imhoff J.F."/>
            <person name="Rahn T."/>
            <person name="Kunzel S."/>
            <person name="Keller A."/>
            <person name="Neulinger S.C."/>
        </authorList>
    </citation>
    <scope>NUCLEOTIDE SEQUENCE [LARGE SCALE GENOMIC DNA]</scope>
    <source>
        <strain evidence="7 8">DSM 15382</strain>
    </source>
</reference>
<dbReference type="PANTHER" id="PTHR34183:SF8">
    <property type="entry name" value="ENDOLYTIC PEPTIDOGLYCAN TRANSGLYCOSYLASE RLPA-RELATED"/>
    <property type="match status" value="1"/>
</dbReference>
<dbReference type="RefSeq" id="WP_133217789.1">
    <property type="nucleotide sequence ID" value="NZ_NRSG01000125.1"/>
</dbReference>
<evidence type="ECO:0000256" key="3">
    <source>
        <dbReference type="HAMAP-Rule" id="MF_02071"/>
    </source>
</evidence>
<keyword evidence="2 3" id="KW-0961">Cell wall biogenesis/degradation</keyword>
<keyword evidence="8" id="KW-1185">Reference proteome</keyword>
<feature type="region of interest" description="Disordered" evidence="5">
    <location>
        <begin position="115"/>
        <end position="141"/>
    </location>
</feature>
<dbReference type="EC" id="4.2.2.-" evidence="3"/>
<comment type="subcellular location">
    <subcellularLocation>
        <location evidence="3">Cell membrane</location>
        <topology evidence="3">Lipid-anchor</topology>
    </subcellularLocation>
</comment>
<evidence type="ECO:0000313" key="7">
    <source>
        <dbReference type="EMBL" id="MBK1659796.1"/>
    </source>
</evidence>
<proteinExistence type="inferred from homology"/>
<organism evidence="7 8">
    <name type="scientific">Paracraurococcus ruber</name>
    <dbReference type="NCBI Taxonomy" id="77675"/>
    <lineage>
        <taxon>Bacteria</taxon>
        <taxon>Pseudomonadati</taxon>
        <taxon>Pseudomonadota</taxon>
        <taxon>Alphaproteobacteria</taxon>
        <taxon>Acetobacterales</taxon>
        <taxon>Roseomonadaceae</taxon>
        <taxon>Paracraurococcus</taxon>
    </lineage>
</organism>
<dbReference type="PROSITE" id="PS51257">
    <property type="entry name" value="PROKAR_LIPOPROTEIN"/>
    <property type="match status" value="1"/>
</dbReference>
<feature type="compositionally biased region" description="Pro residues" evidence="5">
    <location>
        <begin position="19"/>
        <end position="29"/>
    </location>
</feature>
<feature type="domain" description="RlpA-like protein double-psi beta-barrel" evidence="6">
    <location>
        <begin position="34"/>
        <end position="123"/>
    </location>
</feature>
<dbReference type="Pfam" id="PF03330">
    <property type="entry name" value="DPBB_1"/>
    <property type="match status" value="1"/>
</dbReference>
<evidence type="ECO:0000256" key="5">
    <source>
        <dbReference type="SAM" id="MobiDB-lite"/>
    </source>
</evidence>
<keyword evidence="3" id="KW-0472">Membrane</keyword>
<dbReference type="Proteomes" id="UP000697995">
    <property type="component" value="Unassembled WGS sequence"/>
</dbReference>
<evidence type="ECO:0000256" key="1">
    <source>
        <dbReference type="ARBA" id="ARBA00023239"/>
    </source>
</evidence>
<dbReference type="CDD" id="cd22268">
    <property type="entry name" value="DPBB_RlpA-like"/>
    <property type="match status" value="1"/>
</dbReference>
<dbReference type="SUPFAM" id="SSF50685">
    <property type="entry name" value="Barwin-like endoglucanases"/>
    <property type="match status" value="1"/>
</dbReference>
<dbReference type="HAMAP" id="MF_02071">
    <property type="entry name" value="RlpA"/>
    <property type="match status" value="1"/>
</dbReference>
<evidence type="ECO:0000256" key="4">
    <source>
        <dbReference type="RuleBase" id="RU003495"/>
    </source>
</evidence>
<dbReference type="InterPro" id="IPR036908">
    <property type="entry name" value="RlpA-like_sf"/>
</dbReference>
<comment type="similarity">
    <text evidence="3 4">Belongs to the RlpA family.</text>
</comment>
<evidence type="ECO:0000259" key="6">
    <source>
        <dbReference type="Pfam" id="PF03330"/>
    </source>
</evidence>
<dbReference type="PANTHER" id="PTHR34183">
    <property type="entry name" value="ENDOLYTIC PEPTIDOGLYCAN TRANSGLYCOSYLASE RLPA"/>
    <property type="match status" value="1"/>
</dbReference>